<name>A0A8T3BQ18_DENNO</name>
<dbReference type="Proteomes" id="UP000829196">
    <property type="component" value="Unassembled WGS sequence"/>
</dbReference>
<proteinExistence type="predicted"/>
<evidence type="ECO:0000313" key="3">
    <source>
        <dbReference type="Proteomes" id="UP000829196"/>
    </source>
</evidence>
<feature type="compositionally biased region" description="Pro residues" evidence="1">
    <location>
        <begin position="82"/>
        <end position="96"/>
    </location>
</feature>
<dbReference type="Pfam" id="PF05097">
    <property type="entry name" value="DUF688"/>
    <property type="match status" value="1"/>
</dbReference>
<reference evidence="2" key="1">
    <citation type="journal article" date="2022" name="Front. Genet.">
        <title>Chromosome-Scale Assembly of the Dendrobium nobile Genome Provides Insights Into the Molecular Mechanism of the Biosynthesis of the Medicinal Active Ingredient of Dendrobium.</title>
        <authorList>
            <person name="Xu Q."/>
            <person name="Niu S.-C."/>
            <person name="Li K.-L."/>
            <person name="Zheng P.-J."/>
            <person name="Zhang X.-J."/>
            <person name="Jia Y."/>
            <person name="Liu Y."/>
            <person name="Niu Y.-X."/>
            <person name="Yu L.-H."/>
            <person name="Chen D.-F."/>
            <person name="Zhang G.-Q."/>
        </authorList>
    </citation>
    <scope>NUCLEOTIDE SEQUENCE</scope>
    <source>
        <tissue evidence="2">Leaf</tissue>
    </source>
</reference>
<evidence type="ECO:0000313" key="2">
    <source>
        <dbReference type="EMBL" id="KAI0519282.1"/>
    </source>
</evidence>
<feature type="region of interest" description="Disordered" evidence="1">
    <location>
        <begin position="319"/>
        <end position="339"/>
    </location>
</feature>
<gene>
    <name evidence="2" type="ORF">KFK09_006724</name>
</gene>
<comment type="caution">
    <text evidence="2">The sequence shown here is derived from an EMBL/GenBank/DDBJ whole genome shotgun (WGS) entry which is preliminary data.</text>
</comment>
<protein>
    <submittedName>
        <fullName evidence="2">Uncharacterized protein</fullName>
    </submittedName>
</protein>
<dbReference type="OrthoDB" id="767768at2759"/>
<organism evidence="2 3">
    <name type="scientific">Dendrobium nobile</name>
    <name type="common">Orchid</name>
    <dbReference type="NCBI Taxonomy" id="94219"/>
    <lineage>
        <taxon>Eukaryota</taxon>
        <taxon>Viridiplantae</taxon>
        <taxon>Streptophyta</taxon>
        <taxon>Embryophyta</taxon>
        <taxon>Tracheophyta</taxon>
        <taxon>Spermatophyta</taxon>
        <taxon>Magnoliopsida</taxon>
        <taxon>Liliopsida</taxon>
        <taxon>Asparagales</taxon>
        <taxon>Orchidaceae</taxon>
        <taxon>Epidendroideae</taxon>
        <taxon>Malaxideae</taxon>
        <taxon>Dendrobiinae</taxon>
        <taxon>Dendrobium</taxon>
    </lineage>
</organism>
<dbReference type="AlphaFoldDB" id="A0A8T3BQ18"/>
<sequence length="358" mass="40485">METTNSNPQHRIRRGSSLQLIHLDVPLISTRRPSNPTFNTCSPELYSVDTSRRVPFLWERVPGVPKDGSSRIDEEADFFFFPPKPPPGRSHSPPPCANYCHSSEDDGNDGDVDSCSDGDSEEDRWVCDAFDKVSLAYSSAMDCRDCRGVHRSPSFIMNRFLPAANAIAARSTPTIPKHPTRRSVRSTLSHRLQRELIKSQQQKQSITAINASSSNAIAIQQSHHPHLPSKACGLRVFFPWTFKQTPCGHKSPVLCQTPRTATEISGKKNKRFSFDSFRVNERVEDDLSSKAFKSPGWGLPFLDTSRLRLRRRDDERARGREFMEGMRGGGKPSWSLPRLQKPTEPWLSHALNNADRRY</sequence>
<dbReference type="PANTHER" id="PTHR35829:SF3">
    <property type="entry name" value="OS05G0470900 PROTEIN"/>
    <property type="match status" value="1"/>
</dbReference>
<accession>A0A8T3BQ18</accession>
<dbReference type="InterPro" id="IPR007789">
    <property type="entry name" value="DUF688"/>
</dbReference>
<dbReference type="EMBL" id="JAGYWB010000006">
    <property type="protein sequence ID" value="KAI0519282.1"/>
    <property type="molecule type" value="Genomic_DNA"/>
</dbReference>
<keyword evidence="3" id="KW-1185">Reference proteome</keyword>
<dbReference type="PANTHER" id="PTHR35829">
    <property type="entry name" value="OS05G0470900 PROTEIN"/>
    <property type="match status" value="1"/>
</dbReference>
<feature type="compositionally biased region" description="Acidic residues" evidence="1">
    <location>
        <begin position="105"/>
        <end position="117"/>
    </location>
</feature>
<evidence type="ECO:0000256" key="1">
    <source>
        <dbReference type="SAM" id="MobiDB-lite"/>
    </source>
</evidence>
<feature type="region of interest" description="Disordered" evidence="1">
    <location>
        <begin position="81"/>
        <end position="117"/>
    </location>
</feature>